<comment type="subcellular location">
    <subcellularLocation>
        <location evidence="1">Cell membrane</location>
        <topology evidence="1">Multi-pass membrane protein</topology>
    </subcellularLocation>
</comment>
<evidence type="ECO:0000256" key="1">
    <source>
        <dbReference type="ARBA" id="ARBA00004651"/>
    </source>
</evidence>
<protein>
    <submittedName>
        <fullName evidence="9">Bile acid:sodium symporter</fullName>
    </submittedName>
</protein>
<evidence type="ECO:0000256" key="8">
    <source>
        <dbReference type="SAM" id="Phobius"/>
    </source>
</evidence>
<keyword evidence="7 8" id="KW-0472">Membrane</keyword>
<name>A0A9E9CB72_9CYAN</name>
<feature type="transmembrane region" description="Helical" evidence="8">
    <location>
        <begin position="263"/>
        <end position="285"/>
    </location>
</feature>
<feature type="transmembrane region" description="Helical" evidence="8">
    <location>
        <begin position="35"/>
        <end position="52"/>
    </location>
</feature>
<dbReference type="InterPro" id="IPR004706">
    <property type="entry name" value="Arsenical-R_Acr3"/>
</dbReference>
<feature type="transmembrane region" description="Helical" evidence="8">
    <location>
        <begin position="165"/>
        <end position="188"/>
    </location>
</feature>
<keyword evidence="4" id="KW-1003">Cell membrane</keyword>
<dbReference type="KEGG" id="tsin:OXH18_22760"/>
<dbReference type="Gene3D" id="1.20.1530.20">
    <property type="match status" value="1"/>
</dbReference>
<reference evidence="9" key="1">
    <citation type="submission" date="2022-12" db="EMBL/GenBank/DDBJ databases">
        <title>Polyphasic identification of a Novel Hot-Spring Cyanobacterium Ocullathermofonsia sinensis gen nov. sp. nov. and Genomic Insights on its Adaptations to the Thermal Habitat.</title>
        <authorList>
            <person name="Daroch M."/>
            <person name="Tang J."/>
            <person name="Jiang Y."/>
        </authorList>
    </citation>
    <scope>NUCLEOTIDE SEQUENCE</scope>
    <source>
        <strain evidence="9">PKUAC-SCTA174</strain>
    </source>
</reference>
<keyword evidence="3" id="KW-0813">Transport</keyword>
<dbReference type="EMBL" id="CP113797">
    <property type="protein sequence ID" value="WAL59960.1"/>
    <property type="molecule type" value="Genomic_DNA"/>
</dbReference>
<evidence type="ECO:0000256" key="4">
    <source>
        <dbReference type="ARBA" id="ARBA00022475"/>
    </source>
</evidence>
<proteinExistence type="inferred from homology"/>
<dbReference type="Proteomes" id="UP001163152">
    <property type="component" value="Chromosome"/>
</dbReference>
<evidence type="ECO:0000256" key="7">
    <source>
        <dbReference type="ARBA" id="ARBA00023136"/>
    </source>
</evidence>
<dbReference type="RefSeq" id="WP_268609782.1">
    <property type="nucleotide sequence ID" value="NZ_CP113797.1"/>
</dbReference>
<keyword evidence="6 8" id="KW-1133">Transmembrane helix</keyword>
<sequence length="324" mass="35580">MWKLLSLIQQQLVWSIPSAMIAGILFGVIVDPSFLKAAIIPLTFLMVYPMMINLQVKEVFSSGDYRVQIVTQLINFAVIPFFDYFVGQWFFHDQPLIALGLLLSALLPTSGMTISWTGFAKGNVSAAIKMTVVGLIAGSIITPFYAQWLMGTVVEIPLTSVFQQILVIVFLPLVLGIITQRILIATVGQNKYNKNLKQKFPAFSTLGVLGVVFVAMALRAKGIVANPWMLVSLLLPLAIVYSGNFLLSTIVGKLFFNRDDAIALVYGTVMRNLSIALAIAMTAFGKEGSEIALIISMAYIIQVQAAAWYVKFTDRIFGKPIEAV</sequence>
<dbReference type="AlphaFoldDB" id="A0A9E9CB72"/>
<dbReference type="InterPro" id="IPR038770">
    <property type="entry name" value="Na+/solute_symporter_sf"/>
</dbReference>
<organism evidence="9 10">
    <name type="scientific">Thermocoleostomius sinensis A174</name>
    <dbReference type="NCBI Taxonomy" id="2016057"/>
    <lineage>
        <taxon>Bacteria</taxon>
        <taxon>Bacillati</taxon>
        <taxon>Cyanobacteriota</taxon>
        <taxon>Cyanophyceae</taxon>
        <taxon>Oculatellales</taxon>
        <taxon>Oculatellaceae</taxon>
        <taxon>Thermocoleostomius</taxon>
    </lineage>
</organism>
<dbReference type="GO" id="GO:0015105">
    <property type="term" value="F:arsenite transmembrane transporter activity"/>
    <property type="evidence" value="ECO:0007669"/>
    <property type="project" value="TreeGrafter"/>
</dbReference>
<dbReference type="InterPro" id="IPR002657">
    <property type="entry name" value="BilAc:Na_symport/Acr3"/>
</dbReference>
<feature type="transmembrane region" description="Helical" evidence="8">
    <location>
        <begin position="97"/>
        <end position="119"/>
    </location>
</feature>
<feature type="transmembrane region" description="Helical" evidence="8">
    <location>
        <begin position="230"/>
        <end position="251"/>
    </location>
</feature>
<evidence type="ECO:0000256" key="6">
    <source>
        <dbReference type="ARBA" id="ARBA00022989"/>
    </source>
</evidence>
<dbReference type="GO" id="GO:0015297">
    <property type="term" value="F:antiporter activity"/>
    <property type="evidence" value="ECO:0007669"/>
    <property type="project" value="InterPro"/>
</dbReference>
<dbReference type="PANTHER" id="PTHR43057">
    <property type="entry name" value="ARSENITE EFFLUX TRANSPORTER"/>
    <property type="match status" value="1"/>
</dbReference>
<keyword evidence="10" id="KW-1185">Reference proteome</keyword>
<comment type="similarity">
    <text evidence="2">Belongs to the arsenical resistance-3 (ACR3) (TC 2.A.59) family.</text>
</comment>
<accession>A0A9E9CB72</accession>
<keyword evidence="5 8" id="KW-0812">Transmembrane</keyword>
<dbReference type="GO" id="GO:0015104">
    <property type="term" value="F:antimonite transmembrane transporter activity"/>
    <property type="evidence" value="ECO:0007669"/>
    <property type="project" value="TreeGrafter"/>
</dbReference>
<feature type="transmembrane region" description="Helical" evidence="8">
    <location>
        <begin position="126"/>
        <end position="145"/>
    </location>
</feature>
<evidence type="ECO:0000256" key="3">
    <source>
        <dbReference type="ARBA" id="ARBA00022448"/>
    </source>
</evidence>
<evidence type="ECO:0000313" key="10">
    <source>
        <dbReference type="Proteomes" id="UP001163152"/>
    </source>
</evidence>
<evidence type="ECO:0000256" key="5">
    <source>
        <dbReference type="ARBA" id="ARBA00022692"/>
    </source>
</evidence>
<feature type="transmembrane region" description="Helical" evidence="8">
    <location>
        <begin position="73"/>
        <end position="91"/>
    </location>
</feature>
<evidence type="ECO:0000313" key="9">
    <source>
        <dbReference type="EMBL" id="WAL59960.1"/>
    </source>
</evidence>
<dbReference type="Pfam" id="PF01758">
    <property type="entry name" value="SBF"/>
    <property type="match status" value="1"/>
</dbReference>
<evidence type="ECO:0000256" key="2">
    <source>
        <dbReference type="ARBA" id="ARBA00010110"/>
    </source>
</evidence>
<feature type="transmembrane region" description="Helical" evidence="8">
    <location>
        <begin position="200"/>
        <end position="218"/>
    </location>
</feature>
<dbReference type="PANTHER" id="PTHR43057:SF1">
    <property type="entry name" value="ARSENICAL-RESISTANCE PROTEIN 3"/>
    <property type="match status" value="1"/>
</dbReference>
<gene>
    <name evidence="9" type="ORF">OXH18_22760</name>
</gene>
<feature type="transmembrane region" description="Helical" evidence="8">
    <location>
        <begin position="291"/>
        <end position="310"/>
    </location>
</feature>
<feature type="transmembrane region" description="Helical" evidence="8">
    <location>
        <begin position="12"/>
        <end position="29"/>
    </location>
</feature>
<dbReference type="GO" id="GO:0005886">
    <property type="term" value="C:plasma membrane"/>
    <property type="evidence" value="ECO:0007669"/>
    <property type="project" value="UniProtKB-SubCell"/>
</dbReference>